<dbReference type="RefSeq" id="WP_108382943.1">
    <property type="nucleotide sequence ID" value="NZ_CP028858.1"/>
</dbReference>
<sequence length="396" mass="43950">MVSQRRRLAAWVANRSALPTAVQAAAGYTATTGDVDLGSLRLKRLVDRRTDRMVAAAFGVAEAAIADAFDADPRAVSFAYDTKLLLPAQLALGRVYRLARERADGDPVDSGPWADGPPDDPWTIDAFDGDRDLDPETLVAYGERVTRLVVQALLDGDMRDAINDREFEDFEVSVDGEQVDRERAARAAQRALADDLDEQFDRLPDAIRAPYDDAVAYSETHQDRDRAFRAHYRAATDGVPGAREAIEDEYRDATDPDRDFLRASPDLPYLHSQYARVGVIYEAMIDMYRATGVELSVSFERAVVLAIVGAQIWLDDLDDYRVDRQAGQLTPVTAEYVLRETDRSACRSILDVVEAYLDCAREHAETAESPLTGIAIEYIDRRGDPSVLPGFDALDR</sequence>
<organism evidence="1 2">
    <name type="scientific">Halococcoides cellulosivorans</name>
    <dbReference type="NCBI Taxonomy" id="1679096"/>
    <lineage>
        <taxon>Archaea</taxon>
        <taxon>Methanobacteriati</taxon>
        <taxon>Methanobacteriota</taxon>
        <taxon>Stenosarchaea group</taxon>
        <taxon>Halobacteria</taxon>
        <taxon>Halobacteriales</taxon>
        <taxon>Haloarculaceae</taxon>
        <taxon>Halococcoides</taxon>
    </lineage>
</organism>
<dbReference type="AlphaFoldDB" id="A0A2R4X2G1"/>
<reference evidence="1 2" key="1">
    <citation type="submission" date="2018-04" db="EMBL/GenBank/DDBJ databases">
        <title>Halococcoides cellulosivorans gen. nov., sp. nov., an extremely halophilic cellulose-utilizing haloarchaeon from hypersaline lakes.</title>
        <authorList>
            <person name="Sorokin D.Y."/>
            <person name="Toshchakov S.V."/>
            <person name="Samarov N.I."/>
            <person name="Korzhenkov A."/>
            <person name="Kublanov I.V."/>
        </authorList>
    </citation>
    <scope>NUCLEOTIDE SEQUENCE [LARGE SCALE GENOMIC DNA]</scope>
    <source>
        <strain evidence="1 2">HArcel1</strain>
    </source>
</reference>
<proteinExistence type="predicted"/>
<dbReference type="KEGG" id="harc:HARCEL1_09760"/>
<gene>
    <name evidence="1" type="ORF">HARCEL1_09760</name>
</gene>
<evidence type="ECO:0000313" key="2">
    <source>
        <dbReference type="Proteomes" id="UP000244727"/>
    </source>
</evidence>
<accession>A0A2R4X2G1</accession>
<keyword evidence="2" id="KW-1185">Reference proteome</keyword>
<evidence type="ECO:0000313" key="1">
    <source>
        <dbReference type="EMBL" id="AWB27972.1"/>
    </source>
</evidence>
<protein>
    <submittedName>
        <fullName evidence="1">Uncharacterized protein</fullName>
    </submittedName>
</protein>
<dbReference type="GeneID" id="36512793"/>
<name>A0A2R4X2G1_9EURY</name>
<dbReference type="EMBL" id="CP028858">
    <property type="protein sequence ID" value="AWB27972.1"/>
    <property type="molecule type" value="Genomic_DNA"/>
</dbReference>
<dbReference type="Proteomes" id="UP000244727">
    <property type="component" value="Chromosome"/>
</dbReference>